<dbReference type="PROSITE" id="PS51257">
    <property type="entry name" value="PROKAR_LIPOPROTEIN"/>
    <property type="match status" value="1"/>
</dbReference>
<dbReference type="AlphaFoldDB" id="A0A917H2B5"/>
<reference evidence="2" key="1">
    <citation type="journal article" date="2014" name="Int. J. Syst. Evol. Microbiol.">
        <title>Complete genome sequence of Corynebacterium casei LMG S-19264T (=DSM 44701T), isolated from a smear-ripened cheese.</title>
        <authorList>
            <consortium name="US DOE Joint Genome Institute (JGI-PGF)"/>
            <person name="Walter F."/>
            <person name="Albersmeier A."/>
            <person name="Kalinowski J."/>
            <person name="Ruckert C."/>
        </authorList>
    </citation>
    <scope>NUCLEOTIDE SEQUENCE</scope>
    <source>
        <strain evidence="2">CGMCC 1.12187</strain>
    </source>
</reference>
<name>A0A917H2B5_9MICC</name>
<reference evidence="2" key="2">
    <citation type="submission" date="2020-09" db="EMBL/GenBank/DDBJ databases">
        <authorList>
            <person name="Sun Q."/>
            <person name="Zhou Y."/>
        </authorList>
    </citation>
    <scope>NUCLEOTIDE SEQUENCE</scope>
    <source>
        <strain evidence="2">CGMCC 1.12187</strain>
    </source>
</reference>
<sequence>MSPTGGRTALRVAACAALGLIGAGAATGCLVALFLANLSFFGERPQVPAGYTLLMLSGVVTGIGIPALVTARLLRTGRQRALVAVAMLAGLLLISLPVMAILGS</sequence>
<gene>
    <name evidence="2" type="ORF">GCM10011374_30260</name>
</gene>
<protein>
    <submittedName>
        <fullName evidence="2">Uncharacterized protein</fullName>
    </submittedName>
</protein>
<evidence type="ECO:0000313" key="2">
    <source>
        <dbReference type="EMBL" id="GGG64558.1"/>
    </source>
</evidence>
<evidence type="ECO:0000313" key="3">
    <source>
        <dbReference type="Proteomes" id="UP000638848"/>
    </source>
</evidence>
<keyword evidence="1" id="KW-0472">Membrane</keyword>
<comment type="caution">
    <text evidence="2">The sequence shown here is derived from an EMBL/GenBank/DDBJ whole genome shotgun (WGS) entry which is preliminary data.</text>
</comment>
<dbReference type="RefSeq" id="WP_188538683.1">
    <property type="nucleotide sequence ID" value="NZ_BMEQ01000019.1"/>
</dbReference>
<evidence type="ECO:0000256" key="1">
    <source>
        <dbReference type="SAM" id="Phobius"/>
    </source>
</evidence>
<accession>A0A917H2B5</accession>
<feature type="transmembrane region" description="Helical" evidence="1">
    <location>
        <begin position="48"/>
        <end position="69"/>
    </location>
</feature>
<keyword evidence="1" id="KW-0812">Transmembrane</keyword>
<feature type="transmembrane region" description="Helical" evidence="1">
    <location>
        <begin position="81"/>
        <end position="102"/>
    </location>
</feature>
<keyword evidence="3" id="KW-1185">Reference proteome</keyword>
<dbReference type="Proteomes" id="UP000638848">
    <property type="component" value="Unassembled WGS sequence"/>
</dbReference>
<proteinExistence type="predicted"/>
<organism evidence="2 3">
    <name type="scientific">Kocuria dechangensis</name>
    <dbReference type="NCBI Taxonomy" id="1176249"/>
    <lineage>
        <taxon>Bacteria</taxon>
        <taxon>Bacillati</taxon>
        <taxon>Actinomycetota</taxon>
        <taxon>Actinomycetes</taxon>
        <taxon>Micrococcales</taxon>
        <taxon>Micrococcaceae</taxon>
        <taxon>Kocuria</taxon>
    </lineage>
</organism>
<feature type="transmembrane region" description="Helical" evidence="1">
    <location>
        <begin position="12"/>
        <end position="36"/>
    </location>
</feature>
<dbReference type="EMBL" id="BMEQ01000019">
    <property type="protein sequence ID" value="GGG64558.1"/>
    <property type="molecule type" value="Genomic_DNA"/>
</dbReference>
<keyword evidence="1" id="KW-1133">Transmembrane helix</keyword>